<dbReference type="Gene3D" id="3.30.1330.60">
    <property type="entry name" value="OmpA-like domain"/>
    <property type="match status" value="2"/>
</dbReference>
<evidence type="ECO:0000256" key="2">
    <source>
        <dbReference type="ARBA" id="ARBA00023136"/>
    </source>
</evidence>
<dbReference type="PRINTS" id="PR01021">
    <property type="entry name" value="OMPADOMAIN"/>
</dbReference>
<evidence type="ECO:0000313" key="8">
    <source>
        <dbReference type="Proteomes" id="UP000431264"/>
    </source>
</evidence>
<sequence length="274" mass="31908">MKKKVLLLLLLTLSNLSAQEEEVHSLYFEFDRFDLKEIQIQSLLDFIRKLDTTTIKTIEIFGYCDDRGKDAYNFTLSNHRAQTVKTKLLENGIKNKIIITIEGKGRILIDDDVLENIPEVRSKNRRVDVVINYKPVTVESLKIPGVYSSIPEQPVAGDRIYLEKLLFDRGSSKLSTDAKKELDRLAKQLHKFKNIEFEIQGHVCCIPYYQKEAIDRDSKKRELSINRAIVVYEYLFKKKIKKERMTHKGYGNSQPLKKGPQFDRRVEIVITKVN</sequence>
<accession>A0A6I4IUI7</accession>
<keyword evidence="2 4" id="KW-0472">Membrane</keyword>
<evidence type="ECO:0000313" key="7">
    <source>
        <dbReference type="EMBL" id="MVO10562.1"/>
    </source>
</evidence>
<evidence type="ECO:0000259" key="6">
    <source>
        <dbReference type="PROSITE" id="PS51123"/>
    </source>
</evidence>
<dbReference type="InterPro" id="IPR006664">
    <property type="entry name" value="OMP_bac"/>
</dbReference>
<dbReference type="AlphaFoldDB" id="A0A6I4IUI7"/>
<dbReference type="EMBL" id="WQLW01000013">
    <property type="protein sequence ID" value="MVO10562.1"/>
    <property type="molecule type" value="Genomic_DNA"/>
</dbReference>
<feature type="domain" description="OmpA-like" evidence="6">
    <location>
        <begin position="154"/>
        <end position="274"/>
    </location>
</feature>
<evidence type="ECO:0000256" key="1">
    <source>
        <dbReference type="ARBA" id="ARBA00004442"/>
    </source>
</evidence>
<dbReference type="Pfam" id="PF00691">
    <property type="entry name" value="OmpA"/>
    <property type="match status" value="2"/>
</dbReference>
<keyword evidence="3" id="KW-0998">Cell outer membrane</keyword>
<dbReference type="OrthoDB" id="9782229at2"/>
<feature type="domain" description="OmpA-like" evidence="6">
    <location>
        <begin position="15"/>
        <end position="135"/>
    </location>
</feature>
<keyword evidence="5" id="KW-0732">Signal</keyword>
<dbReference type="PANTHER" id="PTHR30329">
    <property type="entry name" value="STATOR ELEMENT OF FLAGELLAR MOTOR COMPLEX"/>
    <property type="match status" value="1"/>
</dbReference>
<feature type="signal peptide" evidence="5">
    <location>
        <begin position="1"/>
        <end position="18"/>
    </location>
</feature>
<evidence type="ECO:0000256" key="4">
    <source>
        <dbReference type="PROSITE-ProRule" id="PRU00473"/>
    </source>
</evidence>
<protein>
    <submittedName>
        <fullName evidence="7">OmpA family protein</fullName>
    </submittedName>
</protein>
<gene>
    <name evidence="7" type="ORF">GOQ30_15415</name>
</gene>
<organism evidence="7 8">
    <name type="scientific">Flavobacterium profundi</name>
    <dbReference type="NCBI Taxonomy" id="1774945"/>
    <lineage>
        <taxon>Bacteria</taxon>
        <taxon>Pseudomonadati</taxon>
        <taxon>Bacteroidota</taxon>
        <taxon>Flavobacteriia</taxon>
        <taxon>Flavobacteriales</taxon>
        <taxon>Flavobacteriaceae</taxon>
        <taxon>Flavobacterium</taxon>
    </lineage>
</organism>
<comment type="subcellular location">
    <subcellularLocation>
        <location evidence="1">Cell outer membrane</location>
    </subcellularLocation>
</comment>
<dbReference type="InterPro" id="IPR036737">
    <property type="entry name" value="OmpA-like_sf"/>
</dbReference>
<dbReference type="SUPFAM" id="SSF103088">
    <property type="entry name" value="OmpA-like"/>
    <property type="match status" value="2"/>
</dbReference>
<dbReference type="Proteomes" id="UP000431264">
    <property type="component" value="Unassembled WGS sequence"/>
</dbReference>
<dbReference type="PANTHER" id="PTHR30329:SF21">
    <property type="entry name" value="LIPOPROTEIN YIAD-RELATED"/>
    <property type="match status" value="1"/>
</dbReference>
<keyword evidence="8" id="KW-1185">Reference proteome</keyword>
<dbReference type="GO" id="GO:0009279">
    <property type="term" value="C:cell outer membrane"/>
    <property type="evidence" value="ECO:0007669"/>
    <property type="project" value="UniProtKB-SubCell"/>
</dbReference>
<comment type="caution">
    <text evidence="7">The sequence shown here is derived from an EMBL/GenBank/DDBJ whole genome shotgun (WGS) entry which is preliminary data.</text>
</comment>
<feature type="chain" id="PRO_5026301960" evidence="5">
    <location>
        <begin position="19"/>
        <end position="274"/>
    </location>
</feature>
<dbReference type="InterPro" id="IPR006665">
    <property type="entry name" value="OmpA-like"/>
</dbReference>
<dbReference type="InterPro" id="IPR050330">
    <property type="entry name" value="Bact_OuterMem_StrucFunc"/>
</dbReference>
<reference evidence="8" key="1">
    <citation type="submission" date="2019-05" db="EMBL/GenBank/DDBJ databases">
        <title>Flavobacterium profundi sp. nov., isolated from a deep-sea seamount.</title>
        <authorList>
            <person name="Zhang D.-C."/>
        </authorList>
    </citation>
    <scope>NUCLEOTIDE SEQUENCE [LARGE SCALE GENOMIC DNA]</scope>
    <source>
        <strain evidence="8">TP390</strain>
    </source>
</reference>
<dbReference type="PROSITE" id="PS51123">
    <property type="entry name" value="OMPA_2"/>
    <property type="match status" value="2"/>
</dbReference>
<evidence type="ECO:0000256" key="3">
    <source>
        <dbReference type="ARBA" id="ARBA00023237"/>
    </source>
</evidence>
<dbReference type="CDD" id="cd07185">
    <property type="entry name" value="OmpA_C-like"/>
    <property type="match status" value="2"/>
</dbReference>
<name>A0A6I4IUI7_9FLAO</name>
<dbReference type="RefSeq" id="WP_140998987.1">
    <property type="nucleotide sequence ID" value="NZ_VDCZ01000013.1"/>
</dbReference>
<evidence type="ECO:0000256" key="5">
    <source>
        <dbReference type="SAM" id="SignalP"/>
    </source>
</evidence>
<proteinExistence type="predicted"/>